<dbReference type="Proteomes" id="UP000265520">
    <property type="component" value="Unassembled WGS sequence"/>
</dbReference>
<feature type="compositionally biased region" description="Polar residues" evidence="1">
    <location>
        <begin position="66"/>
        <end position="77"/>
    </location>
</feature>
<sequence length="77" mass="7878">TAPKIALTMSDLYLSDNPFKSTNVESDVTASGTVKSATDVDATAKASETLGLVKSGSVENLGKSDVNPTVDDTTVAE</sequence>
<evidence type="ECO:0000313" key="3">
    <source>
        <dbReference type="Proteomes" id="UP000265520"/>
    </source>
</evidence>
<protein>
    <submittedName>
        <fullName evidence="2">Uncharacterized protein</fullName>
    </submittedName>
</protein>
<feature type="non-terminal residue" evidence="2">
    <location>
        <position position="1"/>
    </location>
</feature>
<comment type="caution">
    <text evidence="2">The sequence shown here is derived from an EMBL/GenBank/DDBJ whole genome shotgun (WGS) entry which is preliminary data.</text>
</comment>
<feature type="non-terminal residue" evidence="2">
    <location>
        <position position="77"/>
    </location>
</feature>
<accession>A0A392URM1</accession>
<name>A0A392URM1_9FABA</name>
<evidence type="ECO:0000313" key="2">
    <source>
        <dbReference type="EMBL" id="MCI75508.1"/>
    </source>
</evidence>
<dbReference type="AlphaFoldDB" id="A0A392URM1"/>
<dbReference type="EMBL" id="LXQA010884512">
    <property type="protein sequence ID" value="MCI75508.1"/>
    <property type="molecule type" value="Genomic_DNA"/>
</dbReference>
<keyword evidence="3" id="KW-1185">Reference proteome</keyword>
<organism evidence="2 3">
    <name type="scientific">Trifolium medium</name>
    <dbReference type="NCBI Taxonomy" id="97028"/>
    <lineage>
        <taxon>Eukaryota</taxon>
        <taxon>Viridiplantae</taxon>
        <taxon>Streptophyta</taxon>
        <taxon>Embryophyta</taxon>
        <taxon>Tracheophyta</taxon>
        <taxon>Spermatophyta</taxon>
        <taxon>Magnoliopsida</taxon>
        <taxon>eudicotyledons</taxon>
        <taxon>Gunneridae</taxon>
        <taxon>Pentapetalae</taxon>
        <taxon>rosids</taxon>
        <taxon>fabids</taxon>
        <taxon>Fabales</taxon>
        <taxon>Fabaceae</taxon>
        <taxon>Papilionoideae</taxon>
        <taxon>50 kb inversion clade</taxon>
        <taxon>NPAAA clade</taxon>
        <taxon>Hologalegina</taxon>
        <taxon>IRL clade</taxon>
        <taxon>Trifolieae</taxon>
        <taxon>Trifolium</taxon>
    </lineage>
</organism>
<evidence type="ECO:0000256" key="1">
    <source>
        <dbReference type="SAM" id="MobiDB-lite"/>
    </source>
</evidence>
<proteinExistence type="predicted"/>
<reference evidence="2 3" key="1">
    <citation type="journal article" date="2018" name="Front. Plant Sci.">
        <title>Red Clover (Trifolium pratense) and Zigzag Clover (T. medium) - A Picture of Genomic Similarities and Differences.</title>
        <authorList>
            <person name="Dluhosova J."/>
            <person name="Istvanek J."/>
            <person name="Nedelnik J."/>
            <person name="Repkova J."/>
        </authorList>
    </citation>
    <scope>NUCLEOTIDE SEQUENCE [LARGE SCALE GENOMIC DNA]</scope>
    <source>
        <strain evidence="3">cv. 10/8</strain>
        <tissue evidence="2">Leaf</tissue>
    </source>
</reference>
<feature type="region of interest" description="Disordered" evidence="1">
    <location>
        <begin position="58"/>
        <end position="77"/>
    </location>
</feature>